<keyword evidence="6 10" id="KW-0274">FAD</keyword>
<name>A0A1G5GAX2_9BACT</name>
<dbReference type="InterPro" id="IPR024932">
    <property type="entry name" value="ApbE"/>
</dbReference>
<evidence type="ECO:0000256" key="9">
    <source>
        <dbReference type="ARBA" id="ARBA00048540"/>
    </source>
</evidence>
<keyword evidence="3 10" id="KW-0285">Flavoprotein</keyword>
<evidence type="ECO:0000256" key="4">
    <source>
        <dbReference type="ARBA" id="ARBA00022679"/>
    </source>
</evidence>
<organism evidence="12 13">
    <name type="scientific">Desulfoluna spongiiphila</name>
    <dbReference type="NCBI Taxonomy" id="419481"/>
    <lineage>
        <taxon>Bacteria</taxon>
        <taxon>Pseudomonadati</taxon>
        <taxon>Thermodesulfobacteriota</taxon>
        <taxon>Desulfobacteria</taxon>
        <taxon>Desulfobacterales</taxon>
        <taxon>Desulfolunaceae</taxon>
        <taxon>Desulfoluna</taxon>
    </lineage>
</organism>
<proteinExistence type="inferred from homology"/>
<feature type="binding site" evidence="11">
    <location>
        <position position="194"/>
    </location>
    <ligand>
        <name>Mg(2+)</name>
        <dbReference type="ChEBI" id="CHEBI:18420"/>
    </ligand>
</feature>
<evidence type="ECO:0000256" key="6">
    <source>
        <dbReference type="ARBA" id="ARBA00022827"/>
    </source>
</evidence>
<dbReference type="PANTHER" id="PTHR30040">
    <property type="entry name" value="THIAMINE BIOSYNTHESIS LIPOPROTEIN APBE"/>
    <property type="match status" value="1"/>
</dbReference>
<evidence type="ECO:0000256" key="2">
    <source>
        <dbReference type="ARBA" id="ARBA00016337"/>
    </source>
</evidence>
<evidence type="ECO:0000256" key="8">
    <source>
        <dbReference type="ARBA" id="ARBA00031306"/>
    </source>
</evidence>
<reference evidence="12 13" key="1">
    <citation type="submission" date="2016-10" db="EMBL/GenBank/DDBJ databases">
        <authorList>
            <person name="de Groot N.N."/>
        </authorList>
    </citation>
    <scope>NUCLEOTIDE SEQUENCE [LARGE SCALE GENOMIC DNA]</scope>
    <source>
        <strain evidence="12 13">AA1</strain>
    </source>
</reference>
<comment type="catalytic activity">
    <reaction evidence="9 10">
        <text>L-threonyl-[protein] + FAD = FMN-L-threonyl-[protein] + AMP + H(+)</text>
        <dbReference type="Rhea" id="RHEA:36847"/>
        <dbReference type="Rhea" id="RHEA-COMP:11060"/>
        <dbReference type="Rhea" id="RHEA-COMP:11061"/>
        <dbReference type="ChEBI" id="CHEBI:15378"/>
        <dbReference type="ChEBI" id="CHEBI:30013"/>
        <dbReference type="ChEBI" id="CHEBI:57692"/>
        <dbReference type="ChEBI" id="CHEBI:74257"/>
        <dbReference type="ChEBI" id="CHEBI:456215"/>
        <dbReference type="EC" id="2.7.1.180"/>
    </reaction>
</comment>
<evidence type="ECO:0000256" key="7">
    <source>
        <dbReference type="ARBA" id="ARBA00022842"/>
    </source>
</evidence>
<protein>
    <recommendedName>
        <fullName evidence="2 10">FAD:protein FMN transferase</fullName>
        <ecNumber evidence="1 10">2.7.1.180</ecNumber>
    </recommendedName>
    <alternativeName>
        <fullName evidence="8 10">Flavin transferase</fullName>
    </alternativeName>
</protein>
<dbReference type="GO" id="GO:0016740">
    <property type="term" value="F:transferase activity"/>
    <property type="evidence" value="ECO:0007669"/>
    <property type="project" value="UniProtKB-UniRule"/>
</dbReference>
<comment type="similarity">
    <text evidence="10">Belongs to the ApbE family.</text>
</comment>
<evidence type="ECO:0000313" key="13">
    <source>
        <dbReference type="Proteomes" id="UP000198870"/>
    </source>
</evidence>
<dbReference type="SUPFAM" id="SSF143631">
    <property type="entry name" value="ApbE-like"/>
    <property type="match status" value="1"/>
</dbReference>
<evidence type="ECO:0000256" key="11">
    <source>
        <dbReference type="PIRSR" id="PIRSR006268-2"/>
    </source>
</evidence>
<dbReference type="EMBL" id="FMUX01000010">
    <property type="protein sequence ID" value="SCY48705.1"/>
    <property type="molecule type" value="Genomic_DNA"/>
</dbReference>
<dbReference type="RefSeq" id="WP_092211333.1">
    <property type="nucleotide sequence ID" value="NZ_FMUX01000010.1"/>
</dbReference>
<dbReference type="GO" id="GO:0046872">
    <property type="term" value="F:metal ion binding"/>
    <property type="evidence" value="ECO:0007669"/>
    <property type="project" value="UniProtKB-UniRule"/>
</dbReference>
<keyword evidence="12" id="KW-0449">Lipoprotein</keyword>
<keyword evidence="4 10" id="KW-0808">Transferase</keyword>
<accession>A0A1G5GAX2</accession>
<dbReference type="PANTHER" id="PTHR30040:SF2">
    <property type="entry name" value="FAD:PROTEIN FMN TRANSFERASE"/>
    <property type="match status" value="1"/>
</dbReference>
<gene>
    <name evidence="12" type="ORF">SAMN05216233_11052</name>
</gene>
<sequence length="361" mass="38598">MKTTNTRHASKKISRNKLLAAIVVAFGVFTLVVAAGVTTGFNTKQEVVLSGRTMGTTYHIKAVVSGKMSADALGLAVTRRLEAINRSMSVYDPESEISRFNRAGKGVAVHVSQDLLTVFSVGSRIHDLTDGAWDATVGPLVTLWGFGPGKVEERFPREDEVAHALSRVGFAAISRKGEGALVKDREGLYLDFGSIAKGYGVDAVAALLREKKIAHFLVEIGGEVYGQGFRLDGKPWRVGINTPQRGAMVGDLFQVRTLKGQALATSGDYRNYRKVEGRIWTHVINPLTGYPVENGVTSASVLADSTVFADGLATALMVMGPEKGLALVNGLKGVECLLIVRKPDGSLEVSASDGWVARPLS</sequence>
<dbReference type="PIRSF" id="PIRSF006268">
    <property type="entry name" value="ApbE"/>
    <property type="match status" value="1"/>
</dbReference>
<dbReference type="Gene3D" id="3.10.520.10">
    <property type="entry name" value="ApbE-like domains"/>
    <property type="match status" value="1"/>
</dbReference>
<evidence type="ECO:0000256" key="10">
    <source>
        <dbReference type="PIRNR" id="PIRNR006268"/>
    </source>
</evidence>
<dbReference type="InterPro" id="IPR003374">
    <property type="entry name" value="ApbE-like_sf"/>
</dbReference>
<dbReference type="Pfam" id="PF02424">
    <property type="entry name" value="ApbE"/>
    <property type="match status" value="1"/>
</dbReference>
<evidence type="ECO:0000256" key="3">
    <source>
        <dbReference type="ARBA" id="ARBA00022630"/>
    </source>
</evidence>
<evidence type="ECO:0000256" key="5">
    <source>
        <dbReference type="ARBA" id="ARBA00022723"/>
    </source>
</evidence>
<dbReference type="OrthoDB" id="9778595at2"/>
<dbReference type="EC" id="2.7.1.180" evidence="1 10"/>
<feature type="binding site" evidence="11">
    <location>
        <position position="310"/>
    </location>
    <ligand>
        <name>Mg(2+)</name>
        <dbReference type="ChEBI" id="CHEBI:18420"/>
    </ligand>
</feature>
<dbReference type="STRING" id="419481.SAMN05216233_11052"/>
<keyword evidence="7 10" id="KW-0460">Magnesium</keyword>
<feature type="binding site" evidence="11">
    <location>
        <position position="314"/>
    </location>
    <ligand>
        <name>Mg(2+)</name>
        <dbReference type="ChEBI" id="CHEBI:18420"/>
    </ligand>
</feature>
<evidence type="ECO:0000313" key="12">
    <source>
        <dbReference type="EMBL" id="SCY48705.1"/>
    </source>
</evidence>
<dbReference type="AlphaFoldDB" id="A0A1G5GAX2"/>
<comment type="cofactor">
    <cofactor evidence="11">
        <name>Mg(2+)</name>
        <dbReference type="ChEBI" id="CHEBI:18420"/>
    </cofactor>
    <cofactor evidence="11">
        <name>Mn(2+)</name>
        <dbReference type="ChEBI" id="CHEBI:29035"/>
    </cofactor>
    <text evidence="11">Magnesium. Can also use manganese.</text>
</comment>
<keyword evidence="13" id="KW-1185">Reference proteome</keyword>
<evidence type="ECO:0000256" key="1">
    <source>
        <dbReference type="ARBA" id="ARBA00011955"/>
    </source>
</evidence>
<keyword evidence="5 10" id="KW-0479">Metal-binding</keyword>
<dbReference type="Proteomes" id="UP000198870">
    <property type="component" value="Unassembled WGS sequence"/>
</dbReference>